<dbReference type="Gene3D" id="3.30.70.330">
    <property type="match status" value="1"/>
</dbReference>
<gene>
    <name evidence="2" type="ORF">S01H4_07661</name>
</gene>
<reference evidence="2" key="1">
    <citation type="journal article" date="2014" name="Front. Microbiol.">
        <title>High frequency of phylogenetically diverse reductive dehalogenase-homologous genes in deep subseafloor sedimentary metagenomes.</title>
        <authorList>
            <person name="Kawai M."/>
            <person name="Futagami T."/>
            <person name="Toyoda A."/>
            <person name="Takaki Y."/>
            <person name="Nishi S."/>
            <person name="Hori S."/>
            <person name="Arai W."/>
            <person name="Tsubouchi T."/>
            <person name="Morono Y."/>
            <person name="Uchiyama I."/>
            <person name="Ito T."/>
            <person name="Fujiyama A."/>
            <person name="Inagaki F."/>
            <person name="Takami H."/>
        </authorList>
    </citation>
    <scope>NUCLEOTIDE SEQUENCE</scope>
    <source>
        <strain evidence="2">Expedition CK06-06</strain>
    </source>
</reference>
<dbReference type="Pfam" id="PF00076">
    <property type="entry name" value="RRM_1"/>
    <property type="match status" value="1"/>
</dbReference>
<dbReference type="SUPFAM" id="SSF54928">
    <property type="entry name" value="RNA-binding domain, RBD"/>
    <property type="match status" value="1"/>
</dbReference>
<feature type="domain" description="RRM" evidence="1">
    <location>
        <begin position="4"/>
        <end position="42"/>
    </location>
</feature>
<dbReference type="AlphaFoldDB" id="X1AUK5"/>
<dbReference type="GO" id="GO:0003723">
    <property type="term" value="F:RNA binding"/>
    <property type="evidence" value="ECO:0007669"/>
    <property type="project" value="InterPro"/>
</dbReference>
<dbReference type="PROSITE" id="PS50102">
    <property type="entry name" value="RRM"/>
    <property type="match status" value="1"/>
</dbReference>
<proteinExistence type="predicted"/>
<comment type="caution">
    <text evidence="2">The sequence shown here is derived from an EMBL/GenBank/DDBJ whole genome shotgun (WGS) entry which is preliminary data.</text>
</comment>
<organism evidence="2">
    <name type="scientific">marine sediment metagenome</name>
    <dbReference type="NCBI Taxonomy" id="412755"/>
    <lineage>
        <taxon>unclassified sequences</taxon>
        <taxon>metagenomes</taxon>
        <taxon>ecological metagenomes</taxon>
    </lineage>
</organism>
<feature type="non-terminal residue" evidence="2">
    <location>
        <position position="42"/>
    </location>
</feature>
<dbReference type="InterPro" id="IPR035979">
    <property type="entry name" value="RBD_domain_sf"/>
</dbReference>
<sequence length="42" mass="4626">MQGSKLYVGNLDYSATNEQLEELFSKYGKVSQIDIIPGKGFG</sequence>
<dbReference type="InterPro" id="IPR000504">
    <property type="entry name" value="RRM_dom"/>
</dbReference>
<name>X1AUK5_9ZZZZ</name>
<protein>
    <recommendedName>
        <fullName evidence="1">RRM domain-containing protein</fullName>
    </recommendedName>
</protein>
<dbReference type="EMBL" id="BART01002534">
    <property type="protein sequence ID" value="GAG63521.1"/>
    <property type="molecule type" value="Genomic_DNA"/>
</dbReference>
<dbReference type="InterPro" id="IPR012677">
    <property type="entry name" value="Nucleotide-bd_a/b_plait_sf"/>
</dbReference>
<accession>X1AUK5</accession>
<evidence type="ECO:0000259" key="1">
    <source>
        <dbReference type="PROSITE" id="PS50102"/>
    </source>
</evidence>
<evidence type="ECO:0000313" key="2">
    <source>
        <dbReference type="EMBL" id="GAG63521.1"/>
    </source>
</evidence>